<organism evidence="1 2">
    <name type="scientific">Diaphorobacter limosus</name>
    <dbReference type="NCBI Taxonomy" id="3036128"/>
    <lineage>
        <taxon>Bacteria</taxon>
        <taxon>Pseudomonadati</taxon>
        <taxon>Pseudomonadota</taxon>
        <taxon>Betaproteobacteria</taxon>
        <taxon>Burkholderiales</taxon>
        <taxon>Comamonadaceae</taxon>
        <taxon>Diaphorobacter</taxon>
    </lineage>
</organism>
<sequence length="124" mass="13223">MVQTTDYVATVFDGKSNPAKVTVTFTMALNAALKGHSATVILMVEAVELGVPDATQGMDVGKPFEPVQQLLHKYLALGGRVAICSSCMIHNGFTAEQMDPRFAIITAPEVIDLLMNAKGSLQIT</sequence>
<protein>
    <submittedName>
        <fullName evidence="1">DsrE family protein</fullName>
    </submittedName>
</protein>
<evidence type="ECO:0000313" key="2">
    <source>
        <dbReference type="Proteomes" id="UP001303211"/>
    </source>
</evidence>
<name>A0ABZ0J432_9BURK</name>
<gene>
    <name evidence="1" type="ORF">P4826_00250</name>
</gene>
<accession>A0ABZ0J432</accession>
<evidence type="ECO:0000313" key="1">
    <source>
        <dbReference type="EMBL" id="WOO32603.1"/>
    </source>
</evidence>
<dbReference type="InterPro" id="IPR003787">
    <property type="entry name" value="Sulphur_relay_DsrE/F-like"/>
</dbReference>
<proteinExistence type="predicted"/>
<dbReference type="RefSeq" id="WP_317702059.1">
    <property type="nucleotide sequence ID" value="NZ_CP136921.1"/>
</dbReference>
<dbReference type="Pfam" id="PF02635">
    <property type="entry name" value="DsrE"/>
    <property type="match status" value="1"/>
</dbReference>
<reference evidence="1 2" key="1">
    <citation type="submission" date="2023-03" db="EMBL/GenBank/DDBJ databases">
        <title>Diaphorobacter basophil sp. nov., isolated from a sewage-treatment plant.</title>
        <authorList>
            <person name="Yang K."/>
        </authorList>
    </citation>
    <scope>NUCLEOTIDE SEQUENCE [LARGE SCALE GENOMIC DNA]</scope>
    <source>
        <strain evidence="1 2">Y-1</strain>
    </source>
</reference>
<dbReference type="Proteomes" id="UP001303211">
    <property type="component" value="Chromosome"/>
</dbReference>
<keyword evidence="2" id="KW-1185">Reference proteome</keyword>
<dbReference type="SUPFAM" id="SSF75169">
    <property type="entry name" value="DsrEFH-like"/>
    <property type="match status" value="1"/>
</dbReference>
<dbReference type="InterPro" id="IPR027396">
    <property type="entry name" value="DsrEFH-like"/>
</dbReference>
<dbReference type="EMBL" id="CP136921">
    <property type="protein sequence ID" value="WOO32603.1"/>
    <property type="molecule type" value="Genomic_DNA"/>
</dbReference>
<dbReference type="Gene3D" id="3.40.1260.10">
    <property type="entry name" value="DsrEFH-like"/>
    <property type="match status" value="1"/>
</dbReference>